<evidence type="ECO:0000313" key="3">
    <source>
        <dbReference type="Proteomes" id="UP000299102"/>
    </source>
</evidence>
<keyword evidence="3" id="KW-1185">Reference proteome</keyword>
<feature type="compositionally biased region" description="Basic and acidic residues" evidence="1">
    <location>
        <begin position="77"/>
        <end position="88"/>
    </location>
</feature>
<sequence length="88" mass="10066">MYTPRAVALAPPAQILHVHNEWNIIRQTRPLLKKEFVSRCLVMPVAFEHCSTIPESKAGDWDGVPERVAGKIHRGKHTEEITQQRTEL</sequence>
<evidence type="ECO:0000313" key="2">
    <source>
        <dbReference type="EMBL" id="GBP98579.1"/>
    </source>
</evidence>
<reference evidence="2 3" key="1">
    <citation type="journal article" date="2019" name="Commun. Biol.">
        <title>The bagworm genome reveals a unique fibroin gene that provides high tensile strength.</title>
        <authorList>
            <person name="Kono N."/>
            <person name="Nakamura H."/>
            <person name="Ohtoshi R."/>
            <person name="Tomita M."/>
            <person name="Numata K."/>
            <person name="Arakawa K."/>
        </authorList>
    </citation>
    <scope>NUCLEOTIDE SEQUENCE [LARGE SCALE GENOMIC DNA]</scope>
</reference>
<dbReference type="AlphaFoldDB" id="A0A4C2AHS7"/>
<accession>A0A4C2AHS7</accession>
<proteinExistence type="predicted"/>
<evidence type="ECO:0000256" key="1">
    <source>
        <dbReference type="SAM" id="MobiDB-lite"/>
    </source>
</evidence>
<dbReference type="Proteomes" id="UP000299102">
    <property type="component" value="Unassembled WGS sequence"/>
</dbReference>
<comment type="caution">
    <text evidence="2">The sequence shown here is derived from an EMBL/GenBank/DDBJ whole genome shotgun (WGS) entry which is preliminary data.</text>
</comment>
<gene>
    <name evidence="2" type="ORF">EVAR_99662_1</name>
</gene>
<name>A0A4C2AHS7_EUMVA</name>
<dbReference type="EMBL" id="BGZK01003171">
    <property type="protein sequence ID" value="GBP98579.1"/>
    <property type="molecule type" value="Genomic_DNA"/>
</dbReference>
<organism evidence="2 3">
    <name type="scientific">Eumeta variegata</name>
    <name type="common">Bagworm moth</name>
    <name type="synonym">Eumeta japonica</name>
    <dbReference type="NCBI Taxonomy" id="151549"/>
    <lineage>
        <taxon>Eukaryota</taxon>
        <taxon>Metazoa</taxon>
        <taxon>Ecdysozoa</taxon>
        <taxon>Arthropoda</taxon>
        <taxon>Hexapoda</taxon>
        <taxon>Insecta</taxon>
        <taxon>Pterygota</taxon>
        <taxon>Neoptera</taxon>
        <taxon>Endopterygota</taxon>
        <taxon>Lepidoptera</taxon>
        <taxon>Glossata</taxon>
        <taxon>Ditrysia</taxon>
        <taxon>Tineoidea</taxon>
        <taxon>Psychidae</taxon>
        <taxon>Oiketicinae</taxon>
        <taxon>Eumeta</taxon>
    </lineage>
</organism>
<feature type="region of interest" description="Disordered" evidence="1">
    <location>
        <begin position="69"/>
        <end position="88"/>
    </location>
</feature>
<protein>
    <submittedName>
        <fullName evidence="2">Uncharacterized protein</fullName>
    </submittedName>
</protein>